<dbReference type="AlphaFoldDB" id="A0A0D0B4Z2"/>
<proteinExistence type="predicted"/>
<protein>
    <recommendedName>
        <fullName evidence="2">Nephrocystin 3-like N-terminal domain-containing protein</fullName>
    </recommendedName>
</protein>
<reference evidence="3 4" key="1">
    <citation type="submission" date="2014-04" db="EMBL/GenBank/DDBJ databases">
        <title>Evolutionary Origins and Diversification of the Mycorrhizal Mutualists.</title>
        <authorList>
            <consortium name="DOE Joint Genome Institute"/>
            <consortium name="Mycorrhizal Genomics Consortium"/>
            <person name="Kohler A."/>
            <person name="Kuo A."/>
            <person name="Nagy L.G."/>
            <person name="Floudas D."/>
            <person name="Copeland A."/>
            <person name="Barry K.W."/>
            <person name="Cichocki N."/>
            <person name="Veneault-Fourrey C."/>
            <person name="LaButti K."/>
            <person name="Lindquist E.A."/>
            <person name="Lipzen A."/>
            <person name="Lundell T."/>
            <person name="Morin E."/>
            <person name="Murat C."/>
            <person name="Riley R."/>
            <person name="Ohm R."/>
            <person name="Sun H."/>
            <person name="Tunlid A."/>
            <person name="Henrissat B."/>
            <person name="Grigoriev I.V."/>
            <person name="Hibbett D.S."/>
            <person name="Martin F."/>
        </authorList>
    </citation>
    <scope>NUCLEOTIDE SEQUENCE [LARGE SCALE GENOMIC DNA]</scope>
    <source>
        <strain evidence="3 4">FD-317 M1</strain>
    </source>
</reference>
<gene>
    <name evidence="3" type="ORF">GYMLUDRAFT_171062</name>
</gene>
<name>A0A0D0B4Z2_9AGAR</name>
<evidence type="ECO:0000313" key="4">
    <source>
        <dbReference type="Proteomes" id="UP000053593"/>
    </source>
</evidence>
<evidence type="ECO:0000313" key="3">
    <source>
        <dbReference type="EMBL" id="KIK58405.1"/>
    </source>
</evidence>
<organism evidence="3 4">
    <name type="scientific">Collybiopsis luxurians FD-317 M1</name>
    <dbReference type="NCBI Taxonomy" id="944289"/>
    <lineage>
        <taxon>Eukaryota</taxon>
        <taxon>Fungi</taxon>
        <taxon>Dikarya</taxon>
        <taxon>Basidiomycota</taxon>
        <taxon>Agaricomycotina</taxon>
        <taxon>Agaricomycetes</taxon>
        <taxon>Agaricomycetidae</taxon>
        <taxon>Agaricales</taxon>
        <taxon>Marasmiineae</taxon>
        <taxon>Omphalotaceae</taxon>
        <taxon>Collybiopsis</taxon>
        <taxon>Collybiopsis luxurians</taxon>
    </lineage>
</organism>
<keyword evidence="1" id="KW-0677">Repeat</keyword>
<sequence length="150" mass="17468">MSGLNQYCVRTQTRHLSSEGARILIIDGLDECSHSHNQQRVLSILAEMAQKYDLPIRILVCSRPEPRIKECFDGLKFRNICRWISLDSTYEASRDIRVFLEDGFKDILTRHSLSMGHIRRPWPTSKQIEYLVQKSSGQFIYASTVLKYMD</sequence>
<dbReference type="HOGENOM" id="CLU_000288_6_7_1"/>
<dbReference type="Proteomes" id="UP000053593">
    <property type="component" value="Unassembled WGS sequence"/>
</dbReference>
<dbReference type="PANTHER" id="PTHR10039">
    <property type="entry name" value="AMELOGENIN"/>
    <property type="match status" value="1"/>
</dbReference>
<dbReference type="Pfam" id="PF24883">
    <property type="entry name" value="NPHP3_N"/>
    <property type="match status" value="1"/>
</dbReference>
<dbReference type="OrthoDB" id="5967843at2759"/>
<dbReference type="EMBL" id="KN834785">
    <property type="protein sequence ID" value="KIK58405.1"/>
    <property type="molecule type" value="Genomic_DNA"/>
</dbReference>
<dbReference type="InterPro" id="IPR056884">
    <property type="entry name" value="NPHP3-like_N"/>
</dbReference>
<evidence type="ECO:0000256" key="1">
    <source>
        <dbReference type="ARBA" id="ARBA00022737"/>
    </source>
</evidence>
<evidence type="ECO:0000259" key="2">
    <source>
        <dbReference type="Pfam" id="PF24883"/>
    </source>
</evidence>
<feature type="non-terminal residue" evidence="3">
    <location>
        <position position="150"/>
    </location>
</feature>
<accession>A0A0D0B4Z2</accession>
<keyword evidence="4" id="KW-1185">Reference proteome</keyword>
<feature type="domain" description="Nephrocystin 3-like N-terminal" evidence="2">
    <location>
        <begin position="14"/>
        <end position="63"/>
    </location>
</feature>